<proteinExistence type="predicted"/>
<evidence type="ECO:0000313" key="3">
    <source>
        <dbReference type="Proteomes" id="UP000186336"/>
    </source>
</evidence>
<reference evidence="2 3" key="1">
    <citation type="submission" date="2017-01" db="EMBL/GenBank/DDBJ databases">
        <title>Complete genome of Tateyamaria omphalii DOK1-4 isolated from seawater in Dokdo.</title>
        <authorList>
            <person name="Kim J.H."/>
            <person name="Chi W.-J."/>
        </authorList>
    </citation>
    <scope>NUCLEOTIDE SEQUENCE [LARGE SCALE GENOMIC DNA]</scope>
    <source>
        <strain evidence="2 3">DOK1-4</strain>
        <plasmid evidence="2 3">pDOK1-4-5</plasmid>
    </source>
</reference>
<accession>A0A1P8N1W6</accession>
<keyword evidence="3" id="KW-1185">Reference proteome</keyword>
<keyword evidence="2" id="KW-0614">Plasmid</keyword>
<dbReference type="PROSITE" id="PS51688">
    <property type="entry name" value="ICA"/>
    <property type="match status" value="1"/>
</dbReference>
<organism evidence="2 3">
    <name type="scientific">Tateyamaria omphalii</name>
    <dbReference type="NCBI Taxonomy" id="299262"/>
    <lineage>
        <taxon>Bacteria</taxon>
        <taxon>Pseudomonadati</taxon>
        <taxon>Pseudomonadota</taxon>
        <taxon>Alphaproteobacteria</taxon>
        <taxon>Rhodobacterales</taxon>
        <taxon>Roseobacteraceae</taxon>
        <taxon>Tateyamaria</taxon>
    </lineage>
</organism>
<dbReference type="AlphaFoldDB" id="A0A1P8N1W6"/>
<dbReference type="EMBL" id="CP019317">
    <property type="protein sequence ID" value="APX14304.1"/>
    <property type="molecule type" value="Genomic_DNA"/>
</dbReference>
<name>A0A1P8N1W6_9RHOB</name>
<dbReference type="KEGG" id="tom:BWR18_20885"/>
<dbReference type="Pfam" id="PF13884">
    <property type="entry name" value="Peptidase_S74"/>
    <property type="match status" value="1"/>
</dbReference>
<gene>
    <name evidence="2" type="ORF">BWR18_20885</name>
</gene>
<dbReference type="InterPro" id="IPR030392">
    <property type="entry name" value="S74_ICA"/>
</dbReference>
<protein>
    <recommendedName>
        <fullName evidence="1">Peptidase S74 domain-containing protein</fullName>
    </recommendedName>
</protein>
<geneLocation type="plasmid" evidence="2 3">
    <name>pDOK1-4-5</name>
</geneLocation>
<evidence type="ECO:0000313" key="2">
    <source>
        <dbReference type="EMBL" id="APX14304.1"/>
    </source>
</evidence>
<sequence length="385" mass="40642">MSVGASDAQVFTADVIIQSSLCVGFDCVTGESFGFDTIRLKENNLRIHFDDTSASASFPGNDWRLIANDDGNGGLNHFSVQDATAGRSPFRIEAAAPANTLYLEDDGDVGIGTSEPVVDLHLVGGNSPALRLQQDGSDGFAPQIYDIAANETNFFIRDVTNASRLFFRAQPGAPGDSMFIAADGSIGFGTDSPDAALKMVTSAGIGASEAGIHIVDARNSGAMQMLRMENDGAVQLFMNNTARTDAQWMLSAGRGLRFIPSETASAFMMELSNTGDLEIKGALTQSSDRNAKTDIVPVDADDILAKVRALPVSAWTYKHDAEDGVRHIGPMAQDFYAAFGTGRDETGISSLDGTGVALAAIQALSEQNAVLQARLDALEAEAQSE</sequence>
<evidence type="ECO:0000259" key="1">
    <source>
        <dbReference type="PROSITE" id="PS51688"/>
    </source>
</evidence>
<feature type="domain" description="Peptidase S74" evidence="1">
    <location>
        <begin position="287"/>
        <end position="385"/>
    </location>
</feature>
<dbReference type="Proteomes" id="UP000186336">
    <property type="component" value="Plasmid pDOK1-4-5"/>
</dbReference>